<dbReference type="GO" id="GO:0015171">
    <property type="term" value="F:amino acid transmembrane transporter activity"/>
    <property type="evidence" value="ECO:0007669"/>
    <property type="project" value="TreeGrafter"/>
</dbReference>
<feature type="transmembrane region" description="Helical" evidence="6">
    <location>
        <begin position="43"/>
        <end position="63"/>
    </location>
</feature>
<evidence type="ECO:0000313" key="7">
    <source>
        <dbReference type="EMBL" id="GHG85772.1"/>
    </source>
</evidence>
<accession>A0A8J3H6T9</accession>
<gene>
    <name evidence="7" type="ORF">GCM10010961_13080</name>
</gene>
<reference evidence="7" key="1">
    <citation type="journal article" date="2014" name="Int. J. Syst. Evol. Microbiol.">
        <title>Complete genome sequence of Corynebacterium casei LMG S-19264T (=DSM 44701T), isolated from a smear-ripened cheese.</title>
        <authorList>
            <consortium name="US DOE Joint Genome Institute (JGI-PGF)"/>
            <person name="Walter F."/>
            <person name="Albersmeier A."/>
            <person name="Kalinowski J."/>
            <person name="Ruckert C."/>
        </authorList>
    </citation>
    <scope>NUCLEOTIDE SEQUENCE</scope>
    <source>
        <strain evidence="7">CGMCC 1.7081</strain>
    </source>
</reference>
<evidence type="ECO:0000313" key="8">
    <source>
        <dbReference type="Proteomes" id="UP000611500"/>
    </source>
</evidence>
<feature type="transmembrane region" description="Helical" evidence="6">
    <location>
        <begin position="147"/>
        <end position="168"/>
    </location>
</feature>
<evidence type="ECO:0000256" key="4">
    <source>
        <dbReference type="ARBA" id="ARBA00022989"/>
    </source>
</evidence>
<evidence type="ECO:0000256" key="1">
    <source>
        <dbReference type="ARBA" id="ARBA00004651"/>
    </source>
</evidence>
<dbReference type="InterPro" id="IPR001123">
    <property type="entry name" value="LeuE-type"/>
</dbReference>
<keyword evidence="8" id="KW-1185">Reference proteome</keyword>
<dbReference type="GO" id="GO:0005886">
    <property type="term" value="C:plasma membrane"/>
    <property type="evidence" value="ECO:0007669"/>
    <property type="project" value="UniProtKB-SubCell"/>
</dbReference>
<keyword evidence="2" id="KW-1003">Cell membrane</keyword>
<keyword evidence="4 6" id="KW-1133">Transmembrane helix</keyword>
<dbReference type="AlphaFoldDB" id="A0A8J3H6T9"/>
<keyword evidence="5 6" id="KW-0472">Membrane</keyword>
<proteinExistence type="predicted"/>
<feature type="transmembrane region" description="Helical" evidence="6">
    <location>
        <begin position="107"/>
        <end position="135"/>
    </location>
</feature>
<dbReference type="Proteomes" id="UP000611500">
    <property type="component" value="Unassembled WGS sequence"/>
</dbReference>
<reference evidence="7" key="2">
    <citation type="submission" date="2020-09" db="EMBL/GenBank/DDBJ databases">
        <authorList>
            <person name="Sun Q."/>
            <person name="Zhou Y."/>
        </authorList>
    </citation>
    <scope>NUCLEOTIDE SEQUENCE</scope>
    <source>
        <strain evidence="7">CGMCC 1.7081</strain>
    </source>
</reference>
<comment type="caution">
    <text evidence="7">The sequence shown here is derived from an EMBL/GenBank/DDBJ whole genome shotgun (WGS) entry which is preliminary data.</text>
</comment>
<dbReference type="GO" id="GO:0033228">
    <property type="term" value="P:cysteine export across plasma membrane"/>
    <property type="evidence" value="ECO:0007669"/>
    <property type="project" value="TreeGrafter"/>
</dbReference>
<keyword evidence="3 6" id="KW-0812">Transmembrane</keyword>
<organism evidence="7 8">
    <name type="scientific">Pseudodonghicola xiamenensis</name>
    <dbReference type="NCBI Taxonomy" id="337702"/>
    <lineage>
        <taxon>Bacteria</taxon>
        <taxon>Pseudomonadati</taxon>
        <taxon>Pseudomonadota</taxon>
        <taxon>Alphaproteobacteria</taxon>
        <taxon>Rhodobacterales</taxon>
        <taxon>Paracoccaceae</taxon>
        <taxon>Pseudodonghicola</taxon>
    </lineage>
</organism>
<dbReference type="PANTHER" id="PTHR30086">
    <property type="entry name" value="ARGININE EXPORTER PROTEIN ARGO"/>
    <property type="match status" value="1"/>
</dbReference>
<feature type="transmembrane region" description="Helical" evidence="6">
    <location>
        <begin position="70"/>
        <end position="87"/>
    </location>
</feature>
<evidence type="ECO:0000256" key="6">
    <source>
        <dbReference type="SAM" id="Phobius"/>
    </source>
</evidence>
<evidence type="ECO:0000256" key="5">
    <source>
        <dbReference type="ARBA" id="ARBA00023136"/>
    </source>
</evidence>
<protein>
    <submittedName>
        <fullName evidence="7">Threonine transporter RhtB</fullName>
    </submittedName>
</protein>
<dbReference type="RefSeq" id="WP_028092593.1">
    <property type="nucleotide sequence ID" value="NZ_BNAP01000003.1"/>
</dbReference>
<comment type="subcellular location">
    <subcellularLocation>
        <location evidence="1">Cell membrane</location>
        <topology evidence="1">Multi-pass membrane protein</topology>
    </subcellularLocation>
</comment>
<name>A0A8J3H6T9_9RHOB</name>
<sequence>MTGKLLLLWLSAFPLMGSPGPATLTLASLGAAFGFRACRRYLLGIITGTTAVLLIVASGVSAIHALPPELLSALQIAAIAYILYLAWKIATAPVGATDGHQPQKSSVVIASFLPGLGLALANPKAFAAIGAVYSGHMILPGQPGPDTALKIAALTLVIVTVNAAWLAFGTTFSRLLTQPSLGRGLNILFALLLLTSVCFLLAG</sequence>
<dbReference type="EMBL" id="BNAP01000003">
    <property type="protein sequence ID" value="GHG85772.1"/>
    <property type="molecule type" value="Genomic_DNA"/>
</dbReference>
<feature type="transmembrane region" description="Helical" evidence="6">
    <location>
        <begin position="180"/>
        <end position="202"/>
    </location>
</feature>
<evidence type="ECO:0000256" key="3">
    <source>
        <dbReference type="ARBA" id="ARBA00022692"/>
    </source>
</evidence>
<dbReference type="Pfam" id="PF01810">
    <property type="entry name" value="LysE"/>
    <property type="match status" value="1"/>
</dbReference>
<evidence type="ECO:0000256" key="2">
    <source>
        <dbReference type="ARBA" id="ARBA00022475"/>
    </source>
</evidence>
<dbReference type="PANTHER" id="PTHR30086:SF20">
    <property type="entry name" value="ARGININE EXPORTER PROTEIN ARGO-RELATED"/>
    <property type="match status" value="1"/>
</dbReference>